<keyword evidence="2" id="KW-1185">Reference proteome</keyword>
<name>A0ABS2BZ43_9PSED</name>
<evidence type="ECO:0000313" key="2">
    <source>
        <dbReference type="Proteomes" id="UP000745663"/>
    </source>
</evidence>
<dbReference type="Proteomes" id="UP000745663">
    <property type="component" value="Unassembled WGS sequence"/>
</dbReference>
<proteinExistence type="predicted"/>
<dbReference type="EMBL" id="JACOPV010000009">
    <property type="protein sequence ID" value="MBM5458894.1"/>
    <property type="molecule type" value="Genomic_DNA"/>
</dbReference>
<reference evidence="1 2" key="1">
    <citation type="submission" date="2020-08" db="EMBL/GenBank/DDBJ databases">
        <title>Description of novel Pseudomonas species.</title>
        <authorList>
            <person name="Duman M."/>
            <person name="Mulet M."/>
            <person name="Altun S."/>
            <person name="Saticioglu I.B."/>
            <person name="Lalucat J."/>
            <person name="Garcia-Valdes E."/>
        </authorList>
    </citation>
    <scope>NUCLEOTIDE SEQUENCE [LARGE SCALE GENOMIC DNA]</scope>
    <source>
        <strain evidence="1 2">P66</strain>
    </source>
</reference>
<accession>A0ABS2BZ43</accession>
<evidence type="ECO:0000313" key="1">
    <source>
        <dbReference type="EMBL" id="MBM5458894.1"/>
    </source>
</evidence>
<comment type="caution">
    <text evidence="1">The sequence shown here is derived from an EMBL/GenBank/DDBJ whole genome shotgun (WGS) entry which is preliminary data.</text>
</comment>
<sequence length="45" mass="5158">MVNETYRKADVIQDFTRPRVDIAMHDVLAVQVATLQLIAMVEQDI</sequence>
<protein>
    <submittedName>
        <fullName evidence="1">Uncharacterized protein</fullName>
    </submittedName>
</protein>
<dbReference type="RefSeq" id="WP_203584816.1">
    <property type="nucleotide sequence ID" value="NZ_JACOPV010000009.1"/>
</dbReference>
<gene>
    <name evidence="1" type="ORF">H8F21_15110</name>
</gene>
<organism evidence="1 2">
    <name type="scientific">Pseudomonas arcuscaelestis</name>
    <dbReference type="NCBI Taxonomy" id="2710591"/>
    <lineage>
        <taxon>Bacteria</taxon>
        <taxon>Pseudomonadati</taxon>
        <taxon>Pseudomonadota</taxon>
        <taxon>Gammaproteobacteria</taxon>
        <taxon>Pseudomonadales</taxon>
        <taxon>Pseudomonadaceae</taxon>
        <taxon>Pseudomonas</taxon>
    </lineage>
</organism>